<comment type="caution">
    <text evidence="1">The sequence shown here is derived from an EMBL/GenBank/DDBJ whole genome shotgun (WGS) entry which is preliminary data.</text>
</comment>
<dbReference type="Proteomes" id="UP000821845">
    <property type="component" value="Chromosome 8"/>
</dbReference>
<organism evidence="1 2">
    <name type="scientific">Hyalomma asiaticum</name>
    <name type="common">Tick</name>
    <dbReference type="NCBI Taxonomy" id="266040"/>
    <lineage>
        <taxon>Eukaryota</taxon>
        <taxon>Metazoa</taxon>
        <taxon>Ecdysozoa</taxon>
        <taxon>Arthropoda</taxon>
        <taxon>Chelicerata</taxon>
        <taxon>Arachnida</taxon>
        <taxon>Acari</taxon>
        <taxon>Parasitiformes</taxon>
        <taxon>Ixodida</taxon>
        <taxon>Ixodoidea</taxon>
        <taxon>Ixodidae</taxon>
        <taxon>Hyalomminae</taxon>
        <taxon>Hyalomma</taxon>
    </lineage>
</organism>
<dbReference type="EMBL" id="CM023488">
    <property type="protein sequence ID" value="KAH6923793.1"/>
    <property type="molecule type" value="Genomic_DNA"/>
</dbReference>
<proteinExistence type="predicted"/>
<accession>A0ACB7RQX7</accession>
<gene>
    <name evidence="1" type="ORF">HPB50_007114</name>
</gene>
<name>A0ACB7RQX7_HYAAI</name>
<reference evidence="1" key="1">
    <citation type="submission" date="2020-05" db="EMBL/GenBank/DDBJ databases">
        <title>Large-scale comparative analyses of tick genomes elucidate their genetic diversity and vector capacities.</title>
        <authorList>
            <person name="Jia N."/>
            <person name="Wang J."/>
            <person name="Shi W."/>
            <person name="Du L."/>
            <person name="Sun Y."/>
            <person name="Zhan W."/>
            <person name="Jiang J."/>
            <person name="Wang Q."/>
            <person name="Zhang B."/>
            <person name="Ji P."/>
            <person name="Sakyi L.B."/>
            <person name="Cui X."/>
            <person name="Yuan T."/>
            <person name="Jiang B."/>
            <person name="Yang W."/>
            <person name="Lam T.T.-Y."/>
            <person name="Chang Q."/>
            <person name="Ding S."/>
            <person name="Wang X."/>
            <person name="Zhu J."/>
            <person name="Ruan X."/>
            <person name="Zhao L."/>
            <person name="Wei J."/>
            <person name="Que T."/>
            <person name="Du C."/>
            <person name="Cheng J."/>
            <person name="Dai P."/>
            <person name="Han X."/>
            <person name="Huang E."/>
            <person name="Gao Y."/>
            <person name="Liu J."/>
            <person name="Shao H."/>
            <person name="Ye R."/>
            <person name="Li L."/>
            <person name="Wei W."/>
            <person name="Wang X."/>
            <person name="Wang C."/>
            <person name="Yang T."/>
            <person name="Huo Q."/>
            <person name="Li W."/>
            <person name="Guo W."/>
            <person name="Chen H."/>
            <person name="Zhou L."/>
            <person name="Ni X."/>
            <person name="Tian J."/>
            <person name="Zhou Y."/>
            <person name="Sheng Y."/>
            <person name="Liu T."/>
            <person name="Pan Y."/>
            <person name="Xia L."/>
            <person name="Li J."/>
            <person name="Zhao F."/>
            <person name="Cao W."/>
        </authorList>
    </citation>
    <scope>NUCLEOTIDE SEQUENCE</scope>
    <source>
        <strain evidence="1">Hyas-2018</strain>
    </source>
</reference>
<keyword evidence="2" id="KW-1185">Reference proteome</keyword>
<sequence length="133" mass="14706">MLIPVQHYYRMIPACGKCAIVGHRKDSCPNPRLDTFGLCTQQVLLVEESVRAPRECVPMCSVCDGQRETTSSASKAKYGKPKMAAQHGGPPKRATKKRHHLYAPTELFCRVGAKTDKPGAATEESGSSRRRHR</sequence>
<evidence type="ECO:0000313" key="2">
    <source>
        <dbReference type="Proteomes" id="UP000821845"/>
    </source>
</evidence>
<evidence type="ECO:0000313" key="1">
    <source>
        <dbReference type="EMBL" id="KAH6923793.1"/>
    </source>
</evidence>
<protein>
    <submittedName>
        <fullName evidence="1">Uncharacterized protein</fullName>
    </submittedName>
</protein>